<sequence>FLLLIVIQSLLNFSSADIGGDYVKSRATHYGSPEQNVGACGYGSFGRNININAAGASQYIYNNGIGCGACYQVRCIYEELCIHDGIRIIVTDLAEGNQTDLTMSSTAFSDLAKHNKANQLMQRGVVDIELKRISCEYPGHNLTVKIDESSNFPDYLALVFWYRGGKKDLLGVQLFEENSEENIQMKRNHGTVWDLVSPPKVALGIRFFLVGYHRAGFEWVKVAN</sequence>
<dbReference type="InterPro" id="IPR007117">
    <property type="entry name" value="Expansin_CBD"/>
</dbReference>
<organism evidence="4 5">
    <name type="scientific">Taxus chinensis</name>
    <name type="common">Chinese yew</name>
    <name type="synonym">Taxus wallichiana var. chinensis</name>
    <dbReference type="NCBI Taxonomy" id="29808"/>
    <lineage>
        <taxon>Eukaryota</taxon>
        <taxon>Viridiplantae</taxon>
        <taxon>Streptophyta</taxon>
        <taxon>Embryophyta</taxon>
        <taxon>Tracheophyta</taxon>
        <taxon>Spermatophyta</taxon>
        <taxon>Pinopsida</taxon>
        <taxon>Pinidae</taxon>
        <taxon>Conifers II</taxon>
        <taxon>Cupressales</taxon>
        <taxon>Taxaceae</taxon>
        <taxon>Taxus</taxon>
    </lineage>
</organism>
<dbReference type="Gene3D" id="2.40.40.10">
    <property type="entry name" value="RlpA-like domain"/>
    <property type="match status" value="1"/>
</dbReference>
<dbReference type="OMA" id="QDCQEWK"/>
<feature type="domain" description="Expansin-like CBD" evidence="3">
    <location>
        <begin position="154"/>
        <end position="207"/>
    </location>
</feature>
<evidence type="ECO:0000313" key="4">
    <source>
        <dbReference type="EMBL" id="KAH9289427.1"/>
    </source>
</evidence>
<dbReference type="PROSITE" id="PS50842">
    <property type="entry name" value="EXPANSIN_EG45"/>
    <property type="match status" value="1"/>
</dbReference>
<accession>A0AA38BUY6</accession>
<dbReference type="Gene3D" id="2.60.40.760">
    <property type="entry name" value="Expansin, cellulose-binding-like domain"/>
    <property type="match status" value="1"/>
</dbReference>
<proteinExistence type="predicted"/>
<feature type="domain" description="Expansin-like EG45" evidence="2">
    <location>
        <begin position="37"/>
        <end position="140"/>
    </location>
</feature>
<evidence type="ECO:0000313" key="5">
    <source>
        <dbReference type="Proteomes" id="UP000824469"/>
    </source>
</evidence>
<feature type="chain" id="PRO_5041219279" description="Expansin-like B1" evidence="1">
    <location>
        <begin position="17"/>
        <end position="224"/>
    </location>
</feature>
<dbReference type="AlphaFoldDB" id="A0AA38BUY6"/>
<keyword evidence="5" id="KW-1185">Reference proteome</keyword>
<dbReference type="PANTHER" id="PTHR31692:SF2">
    <property type="entry name" value="EXPANSIN-LIKE B1"/>
    <property type="match status" value="1"/>
</dbReference>
<dbReference type="SUPFAM" id="SSF49590">
    <property type="entry name" value="PHL pollen allergen"/>
    <property type="match status" value="1"/>
</dbReference>
<evidence type="ECO:0008006" key="6">
    <source>
        <dbReference type="Google" id="ProtNLM"/>
    </source>
</evidence>
<feature type="signal peptide" evidence="1">
    <location>
        <begin position="1"/>
        <end position="16"/>
    </location>
</feature>
<evidence type="ECO:0000256" key="1">
    <source>
        <dbReference type="SAM" id="SignalP"/>
    </source>
</evidence>
<dbReference type="InterPro" id="IPR036749">
    <property type="entry name" value="Expansin_CBD_sf"/>
</dbReference>
<comment type="caution">
    <text evidence="4">The sequence shown here is derived from an EMBL/GenBank/DDBJ whole genome shotgun (WGS) entry which is preliminary data.</text>
</comment>
<dbReference type="Pfam" id="PF03330">
    <property type="entry name" value="DPBB_1"/>
    <property type="match status" value="1"/>
</dbReference>
<dbReference type="SUPFAM" id="SSF50685">
    <property type="entry name" value="Barwin-like endoglucanases"/>
    <property type="match status" value="1"/>
</dbReference>
<name>A0AA38BUY6_TAXCH</name>
<evidence type="ECO:0000259" key="2">
    <source>
        <dbReference type="PROSITE" id="PS50842"/>
    </source>
</evidence>
<reference evidence="4 5" key="1">
    <citation type="journal article" date="2021" name="Nat. Plants">
        <title>The Taxus genome provides insights into paclitaxel biosynthesis.</title>
        <authorList>
            <person name="Xiong X."/>
            <person name="Gou J."/>
            <person name="Liao Q."/>
            <person name="Li Y."/>
            <person name="Zhou Q."/>
            <person name="Bi G."/>
            <person name="Li C."/>
            <person name="Du R."/>
            <person name="Wang X."/>
            <person name="Sun T."/>
            <person name="Guo L."/>
            <person name="Liang H."/>
            <person name="Lu P."/>
            <person name="Wu Y."/>
            <person name="Zhang Z."/>
            <person name="Ro D.K."/>
            <person name="Shang Y."/>
            <person name="Huang S."/>
            <person name="Yan J."/>
        </authorList>
    </citation>
    <scope>NUCLEOTIDE SEQUENCE [LARGE SCALE GENOMIC DNA]</scope>
    <source>
        <strain evidence="4">Ta-2019</strain>
    </source>
</reference>
<dbReference type="InterPro" id="IPR009009">
    <property type="entry name" value="RlpA-like_DPBB"/>
</dbReference>
<dbReference type="Proteomes" id="UP000824469">
    <property type="component" value="Unassembled WGS sequence"/>
</dbReference>
<gene>
    <name evidence="4" type="ORF">KI387_033544</name>
</gene>
<dbReference type="PROSITE" id="PS50843">
    <property type="entry name" value="EXPANSIN_CBD"/>
    <property type="match status" value="1"/>
</dbReference>
<evidence type="ECO:0000259" key="3">
    <source>
        <dbReference type="PROSITE" id="PS50843"/>
    </source>
</evidence>
<keyword evidence="1" id="KW-0732">Signal</keyword>
<dbReference type="PANTHER" id="PTHR31692">
    <property type="entry name" value="EXPANSIN-B3"/>
    <property type="match status" value="1"/>
</dbReference>
<feature type="non-terminal residue" evidence="4">
    <location>
        <position position="1"/>
    </location>
</feature>
<protein>
    <recommendedName>
        <fullName evidence="6">Expansin-like B1</fullName>
    </recommendedName>
</protein>
<dbReference type="Pfam" id="PF01357">
    <property type="entry name" value="Expansin_C"/>
    <property type="match status" value="1"/>
</dbReference>
<dbReference type="InterPro" id="IPR036908">
    <property type="entry name" value="RlpA-like_sf"/>
</dbReference>
<feature type="non-terminal residue" evidence="4">
    <location>
        <position position="224"/>
    </location>
</feature>
<dbReference type="EMBL" id="JAHRHJ020003813">
    <property type="protein sequence ID" value="KAH9289427.1"/>
    <property type="molecule type" value="Genomic_DNA"/>
</dbReference>
<dbReference type="InterPro" id="IPR007112">
    <property type="entry name" value="Expansin/allergen_DPBB_dom"/>
</dbReference>